<dbReference type="GO" id="GO:0009338">
    <property type="term" value="C:exodeoxyribonuclease V complex"/>
    <property type="evidence" value="ECO:0007669"/>
    <property type="project" value="TreeGrafter"/>
</dbReference>
<feature type="domain" description="UvrD-like helicase C-terminal" evidence="3">
    <location>
        <begin position="565"/>
        <end position="607"/>
    </location>
</feature>
<evidence type="ECO:0000259" key="3">
    <source>
        <dbReference type="Pfam" id="PF13538"/>
    </source>
</evidence>
<dbReference type="GO" id="GO:0006310">
    <property type="term" value="P:DNA recombination"/>
    <property type="evidence" value="ECO:0007669"/>
    <property type="project" value="TreeGrafter"/>
</dbReference>
<gene>
    <name evidence="4" type="ORF">BGX16_1691</name>
</gene>
<dbReference type="PANTHER" id="PTHR43788">
    <property type="entry name" value="DNA2/NAM7 HELICASE FAMILY MEMBER"/>
    <property type="match status" value="1"/>
</dbReference>
<evidence type="ECO:0000256" key="2">
    <source>
        <dbReference type="ARBA" id="ARBA00022840"/>
    </source>
</evidence>
<evidence type="ECO:0000256" key="1">
    <source>
        <dbReference type="ARBA" id="ARBA00022741"/>
    </source>
</evidence>
<dbReference type="EMBL" id="PGEX01000001">
    <property type="protein sequence ID" value="PJJ41702.1"/>
    <property type="molecule type" value="Genomic_DNA"/>
</dbReference>
<dbReference type="CDD" id="cd18809">
    <property type="entry name" value="SF1_C_RecD"/>
    <property type="match status" value="1"/>
</dbReference>
<keyword evidence="1" id="KW-0547">Nucleotide-binding</keyword>
<dbReference type="Pfam" id="PF13538">
    <property type="entry name" value="UvrD_C_2"/>
    <property type="match status" value="1"/>
</dbReference>
<dbReference type="PANTHER" id="PTHR43788:SF6">
    <property type="entry name" value="DNA HELICASE B"/>
    <property type="match status" value="1"/>
</dbReference>
<protein>
    <submittedName>
        <fullName evidence="4">Exodeoxyribonuclease V alpha subunit</fullName>
    </submittedName>
</protein>
<reference evidence="4 5" key="1">
    <citation type="submission" date="2017-11" db="EMBL/GenBank/DDBJ databases">
        <title>Animal gut microbial communities from fecal samples from Wisconsin, USA.</title>
        <authorList>
            <person name="Neumann A."/>
        </authorList>
    </citation>
    <scope>NUCLEOTIDE SEQUENCE [LARGE SCALE GENOMIC DNA]</scope>
    <source>
        <strain evidence="4 5">UWS3</strain>
    </source>
</reference>
<dbReference type="GO" id="GO:0017116">
    <property type="term" value="F:single-stranded DNA helicase activity"/>
    <property type="evidence" value="ECO:0007669"/>
    <property type="project" value="TreeGrafter"/>
</dbReference>
<sequence>MEETILNEIPKSSELNQKLLTMLEHFQKDLNALDAKQIFAAYFALLDDGSSCVTLDAEALIAKCEKKWKLPFSNDLKTIFEKGCGQILNGELSQIVTFVQNDNEIVKTPFVLEESSKSLFASKYWTAKNVILKTFDASSGIFTQNAPKESEEDVKRYVKSVLRKGSPIELKTAQAQAILRGQNSNLLITGGPGTGKTTVVLFLLWKLLSDHDDMRDWNLYFAAPSGKAANRLKESLDLSEINPELLNNESAGLIVEKFKNAEGLTMHRLLKYNAGKNAFTFNENNPFPDNSIFVIDEASMIDISLFASFLKALPKDPSKFRLFILGDKDQLPSVNAGAVLGEVLGKYPQYMVELLESNRFQDDSKMGRFAHAIQKDSFEDCEKSLAECGDFQKWDAAKKFWPAESSRMNFVSFDENIPKKQLQEMLSQWVSAYCAALPILAKEVNPSEEAPKGSREWDARECLWKRAEQARILSAERRGLFGVESLNRMVRNAIRSIPELEIPYSTYFAGEILMFNRNQNMMKLFNGDSGVVVKKDGVDYLMIKKDENFVCYQLALFPSDCLESAFAITIHKSQGSGYENILMFLPPETGHPLLNRQILYTGVTRTKVTRKYGADKASFVETGTLTLVSDLDHLKEAQQTVLERDTGIYSA</sequence>
<proteinExistence type="predicted"/>
<comment type="caution">
    <text evidence="4">The sequence shown here is derived from an EMBL/GenBank/DDBJ whole genome shotgun (WGS) entry which is preliminary data.</text>
</comment>
<accession>A0A2M9A7M3</accession>
<dbReference type="GO" id="GO:0005524">
    <property type="term" value="F:ATP binding"/>
    <property type="evidence" value="ECO:0007669"/>
    <property type="project" value="UniProtKB-KW"/>
</dbReference>
<dbReference type="Proteomes" id="UP000231134">
    <property type="component" value="Unassembled WGS sequence"/>
</dbReference>
<keyword evidence="2" id="KW-0067">ATP-binding</keyword>
<organism evidence="4 5">
    <name type="scientific">Hallerella succinigenes</name>
    <dbReference type="NCBI Taxonomy" id="1896222"/>
    <lineage>
        <taxon>Bacteria</taxon>
        <taxon>Pseudomonadati</taxon>
        <taxon>Fibrobacterota</taxon>
        <taxon>Fibrobacteria</taxon>
        <taxon>Fibrobacterales</taxon>
        <taxon>Fibrobacteraceae</taxon>
        <taxon>Hallerella</taxon>
    </lineage>
</organism>
<evidence type="ECO:0000313" key="4">
    <source>
        <dbReference type="EMBL" id="PJJ41702.1"/>
    </source>
</evidence>
<keyword evidence="5" id="KW-1185">Reference proteome</keyword>
<dbReference type="Pfam" id="PF13245">
    <property type="entry name" value="AAA_19"/>
    <property type="match status" value="1"/>
</dbReference>
<dbReference type="AlphaFoldDB" id="A0A2M9A7M3"/>
<dbReference type="InterPro" id="IPR027417">
    <property type="entry name" value="P-loop_NTPase"/>
</dbReference>
<dbReference type="InterPro" id="IPR027785">
    <property type="entry name" value="UvrD-like_helicase_C"/>
</dbReference>
<dbReference type="OrthoDB" id="9803432at2"/>
<name>A0A2M9A7M3_9BACT</name>
<dbReference type="SUPFAM" id="SSF52540">
    <property type="entry name" value="P-loop containing nucleoside triphosphate hydrolases"/>
    <property type="match status" value="2"/>
</dbReference>
<dbReference type="Gene3D" id="2.30.30.940">
    <property type="match status" value="1"/>
</dbReference>
<evidence type="ECO:0000313" key="5">
    <source>
        <dbReference type="Proteomes" id="UP000231134"/>
    </source>
</evidence>
<dbReference type="RefSeq" id="WP_100425641.1">
    <property type="nucleotide sequence ID" value="NZ_PGEX01000001.1"/>
</dbReference>
<dbReference type="InterPro" id="IPR050534">
    <property type="entry name" value="Coronavir_polyprotein_1ab"/>
</dbReference>
<dbReference type="Gene3D" id="3.40.50.300">
    <property type="entry name" value="P-loop containing nucleotide triphosphate hydrolases"/>
    <property type="match status" value="2"/>
</dbReference>